<reference evidence="1" key="1">
    <citation type="submission" date="2018-05" db="EMBL/GenBank/DDBJ databases">
        <authorList>
            <person name="Lanie J.A."/>
            <person name="Ng W.-L."/>
            <person name="Kazmierczak K.M."/>
            <person name="Andrzejewski T.M."/>
            <person name="Davidsen T.M."/>
            <person name="Wayne K.J."/>
            <person name="Tettelin H."/>
            <person name="Glass J.I."/>
            <person name="Rusch D."/>
            <person name="Podicherti R."/>
            <person name="Tsui H.-C.T."/>
            <person name="Winkler M.E."/>
        </authorList>
    </citation>
    <scope>NUCLEOTIDE SEQUENCE</scope>
</reference>
<dbReference type="EMBL" id="UINC01058469">
    <property type="protein sequence ID" value="SVB80766.1"/>
    <property type="molecule type" value="Genomic_DNA"/>
</dbReference>
<accession>A0A382H0B7</accession>
<dbReference type="Pfam" id="PF05960">
    <property type="entry name" value="DUF885"/>
    <property type="match status" value="1"/>
</dbReference>
<dbReference type="PANTHER" id="PTHR33361">
    <property type="entry name" value="GLR0591 PROTEIN"/>
    <property type="match status" value="1"/>
</dbReference>
<organism evidence="1">
    <name type="scientific">marine metagenome</name>
    <dbReference type="NCBI Taxonomy" id="408172"/>
    <lineage>
        <taxon>unclassified sequences</taxon>
        <taxon>metagenomes</taxon>
        <taxon>ecological metagenomes</taxon>
    </lineage>
</organism>
<protein>
    <recommendedName>
        <fullName evidence="2">DUF885 domain-containing protein</fullName>
    </recommendedName>
</protein>
<evidence type="ECO:0000313" key="1">
    <source>
        <dbReference type="EMBL" id="SVB80766.1"/>
    </source>
</evidence>
<gene>
    <name evidence="1" type="ORF">METZ01_LOCUS233620</name>
</gene>
<name>A0A382H0B7_9ZZZZ</name>
<dbReference type="PANTHER" id="PTHR33361:SF2">
    <property type="entry name" value="DUF885 DOMAIN-CONTAINING PROTEIN"/>
    <property type="match status" value="1"/>
</dbReference>
<sequence length="309" mass="35632">LGLDYTVGQVEAVAVAEIERVGGQMEKASEKLGGNKSVDQIVETARAKWTPKGDLLTLYKKTNCEIIRQFKAAKAITFPTGDSLEITLVPDFMSHVIPMAAYSPPGPFDKRQRGYFWVNDLGLKKKTEAEKLTERQQHFGLELTCAHEAYPGHHLQFIFANSHPRKWRRVFDEHAIFYEGWTLWCEQMCVDLGIIRSPELKLQQLHDALWRCHRILVDLRLQTGKYSHRQAVKHMEKHLGFTRARAEADVNWYTGSPGVPMSYWLGRLENARLYGKLVEGRGWSLRRFNDWLLSFGTLPQSWIEKYGLD</sequence>
<feature type="non-terminal residue" evidence="1">
    <location>
        <position position="1"/>
    </location>
</feature>
<proteinExistence type="predicted"/>
<dbReference type="InterPro" id="IPR010281">
    <property type="entry name" value="DUF885"/>
</dbReference>
<evidence type="ECO:0008006" key="2">
    <source>
        <dbReference type="Google" id="ProtNLM"/>
    </source>
</evidence>
<dbReference type="AlphaFoldDB" id="A0A382H0B7"/>